<organism evidence="6 7">
    <name type="scientific">Leminorella richardii</name>
    <dbReference type="NCBI Taxonomy" id="158841"/>
    <lineage>
        <taxon>Bacteria</taxon>
        <taxon>Pseudomonadati</taxon>
        <taxon>Pseudomonadota</taxon>
        <taxon>Gammaproteobacteria</taxon>
        <taxon>Enterobacterales</taxon>
        <taxon>Budviciaceae</taxon>
        <taxon>Leminorella</taxon>
    </lineage>
</organism>
<dbReference type="InterPro" id="IPR005119">
    <property type="entry name" value="LysR_subst-bd"/>
</dbReference>
<evidence type="ECO:0000259" key="5">
    <source>
        <dbReference type="PROSITE" id="PS50931"/>
    </source>
</evidence>
<dbReference type="PANTHER" id="PTHR30126:SF18">
    <property type="entry name" value="LYSR FAMILY TRANSCRIPTIONAL REGULATOR"/>
    <property type="match status" value="1"/>
</dbReference>
<evidence type="ECO:0000256" key="3">
    <source>
        <dbReference type="ARBA" id="ARBA00023125"/>
    </source>
</evidence>
<dbReference type="Pfam" id="PF00126">
    <property type="entry name" value="HTH_1"/>
    <property type="match status" value="1"/>
</dbReference>
<keyword evidence="3" id="KW-0238">DNA-binding</keyword>
<dbReference type="OrthoDB" id="196624at2"/>
<dbReference type="EMBL" id="LS483470">
    <property type="protein sequence ID" value="SQI39781.1"/>
    <property type="molecule type" value="Genomic_DNA"/>
</dbReference>
<dbReference type="Gene3D" id="3.40.190.290">
    <property type="match status" value="1"/>
</dbReference>
<dbReference type="GO" id="GO:0003700">
    <property type="term" value="F:DNA-binding transcription factor activity"/>
    <property type="evidence" value="ECO:0007669"/>
    <property type="project" value="InterPro"/>
</dbReference>
<dbReference type="InterPro" id="IPR036388">
    <property type="entry name" value="WH-like_DNA-bd_sf"/>
</dbReference>
<dbReference type="PANTHER" id="PTHR30126">
    <property type="entry name" value="HTH-TYPE TRANSCRIPTIONAL REGULATOR"/>
    <property type="match status" value="1"/>
</dbReference>
<dbReference type="KEGG" id="lri:NCTC12151_01415"/>
<name>A0A2X4UM63_9GAMM</name>
<keyword evidence="4" id="KW-0804">Transcription</keyword>
<dbReference type="SUPFAM" id="SSF53850">
    <property type="entry name" value="Periplasmic binding protein-like II"/>
    <property type="match status" value="1"/>
</dbReference>
<evidence type="ECO:0000313" key="7">
    <source>
        <dbReference type="Proteomes" id="UP000249005"/>
    </source>
</evidence>
<dbReference type="SUPFAM" id="SSF46785">
    <property type="entry name" value="Winged helix' DNA-binding domain"/>
    <property type="match status" value="1"/>
</dbReference>
<comment type="similarity">
    <text evidence="1">Belongs to the LysR transcriptional regulatory family.</text>
</comment>
<dbReference type="RefSeq" id="WP_111739996.1">
    <property type="nucleotide sequence ID" value="NZ_LR698987.1"/>
</dbReference>
<protein>
    <submittedName>
        <fullName evidence="6">HTH-type transcriptional activator AllS</fullName>
    </submittedName>
</protein>
<dbReference type="PROSITE" id="PS50931">
    <property type="entry name" value="HTH_LYSR"/>
    <property type="match status" value="1"/>
</dbReference>
<dbReference type="FunFam" id="1.10.10.10:FF:000001">
    <property type="entry name" value="LysR family transcriptional regulator"/>
    <property type="match status" value="1"/>
</dbReference>
<evidence type="ECO:0000256" key="1">
    <source>
        <dbReference type="ARBA" id="ARBA00009437"/>
    </source>
</evidence>
<gene>
    <name evidence="6" type="primary">allS_1</name>
    <name evidence="6" type="ORF">NCTC12151_01415</name>
</gene>
<dbReference type="InterPro" id="IPR036390">
    <property type="entry name" value="WH_DNA-bd_sf"/>
</dbReference>
<evidence type="ECO:0000256" key="4">
    <source>
        <dbReference type="ARBA" id="ARBA00023163"/>
    </source>
</evidence>
<evidence type="ECO:0000313" key="6">
    <source>
        <dbReference type="EMBL" id="SQI39781.1"/>
    </source>
</evidence>
<keyword evidence="7" id="KW-1185">Reference proteome</keyword>
<reference evidence="6 7" key="1">
    <citation type="submission" date="2018-06" db="EMBL/GenBank/DDBJ databases">
        <authorList>
            <consortium name="Pathogen Informatics"/>
            <person name="Doyle S."/>
        </authorList>
    </citation>
    <scope>NUCLEOTIDE SEQUENCE [LARGE SCALE GENOMIC DNA]</scope>
    <source>
        <strain evidence="6 7">NCTC12151</strain>
    </source>
</reference>
<dbReference type="Proteomes" id="UP000249005">
    <property type="component" value="Chromosome 1"/>
</dbReference>
<accession>A0A2X4UM63</accession>
<dbReference type="AlphaFoldDB" id="A0A2X4UM63"/>
<dbReference type="Pfam" id="PF03466">
    <property type="entry name" value="LysR_substrate"/>
    <property type="match status" value="1"/>
</dbReference>
<proteinExistence type="inferred from homology"/>
<evidence type="ECO:0000256" key="2">
    <source>
        <dbReference type="ARBA" id="ARBA00023015"/>
    </source>
</evidence>
<sequence length="303" mass="34510">MLITSQALNVIVTTARCGSFAAAAQELHKVPTALSYTVHKLESDLGLRLFERCGKQLKLTEAGHYFINKGQLILAELEELHQATQRISSGAETRLSLSLNNIVSLKPIYSLLKESEQHFPHTEIHLEIDVHDGVWDALFDKRADIAIGAPNQIMQNEEVCSEKIGTVEWVFAISPDHPLCAFHRPLKADDVRRYPAISIRDTSLRLEPKIAWQLRGQKALIAPDYASKIRMHLDGLGVGFLPRHICQNYVDDGRLTLMTIEESKQPTPLYLAWHSAPPRPCFSWWLRQLQQPEIQREFMQPFY</sequence>
<dbReference type="GO" id="GO:0000976">
    <property type="term" value="F:transcription cis-regulatory region binding"/>
    <property type="evidence" value="ECO:0007669"/>
    <property type="project" value="TreeGrafter"/>
</dbReference>
<feature type="domain" description="HTH lysR-type" evidence="5">
    <location>
        <begin position="3"/>
        <end position="60"/>
    </location>
</feature>
<dbReference type="InterPro" id="IPR000847">
    <property type="entry name" value="LysR_HTH_N"/>
</dbReference>
<keyword evidence="2" id="KW-0805">Transcription regulation</keyword>
<dbReference type="Gene3D" id="1.10.10.10">
    <property type="entry name" value="Winged helix-like DNA-binding domain superfamily/Winged helix DNA-binding domain"/>
    <property type="match status" value="1"/>
</dbReference>